<evidence type="ECO:0000259" key="2">
    <source>
        <dbReference type="Pfam" id="PF00171"/>
    </source>
</evidence>
<dbReference type="GO" id="GO:0016491">
    <property type="term" value="F:oxidoreductase activity"/>
    <property type="evidence" value="ECO:0007669"/>
    <property type="project" value="InterPro"/>
</dbReference>
<dbReference type="InterPro" id="IPR016162">
    <property type="entry name" value="Ald_DH_N"/>
</dbReference>
<evidence type="ECO:0000256" key="1">
    <source>
        <dbReference type="ARBA" id="ARBA00009986"/>
    </source>
</evidence>
<evidence type="ECO:0000313" key="4">
    <source>
        <dbReference type="Proteomes" id="UP000053647"/>
    </source>
</evidence>
<dbReference type="EMBL" id="KN819860">
    <property type="protein sequence ID" value="KIJ07537.1"/>
    <property type="molecule type" value="Genomic_DNA"/>
</dbReference>
<organism evidence="3 4">
    <name type="scientific">Paxillus involutus ATCC 200175</name>
    <dbReference type="NCBI Taxonomy" id="664439"/>
    <lineage>
        <taxon>Eukaryota</taxon>
        <taxon>Fungi</taxon>
        <taxon>Dikarya</taxon>
        <taxon>Basidiomycota</taxon>
        <taxon>Agaricomycotina</taxon>
        <taxon>Agaricomycetes</taxon>
        <taxon>Agaricomycetidae</taxon>
        <taxon>Boletales</taxon>
        <taxon>Paxilineae</taxon>
        <taxon>Paxillaceae</taxon>
        <taxon>Paxillus</taxon>
    </lineage>
</organism>
<protein>
    <recommendedName>
        <fullName evidence="2">Aldehyde dehydrogenase domain-containing protein</fullName>
    </recommendedName>
</protein>
<keyword evidence="4" id="KW-1185">Reference proteome</keyword>
<comment type="similarity">
    <text evidence="1">Belongs to the aldehyde dehydrogenase family.</text>
</comment>
<dbReference type="OrthoDB" id="2680248at2759"/>
<dbReference type="InterPro" id="IPR016161">
    <property type="entry name" value="Ald_DH/histidinol_DH"/>
</dbReference>
<gene>
    <name evidence="3" type="ORF">PAXINDRAFT_139884</name>
</gene>
<reference evidence="4" key="2">
    <citation type="submission" date="2015-01" db="EMBL/GenBank/DDBJ databases">
        <title>Evolutionary Origins and Diversification of the Mycorrhizal Mutualists.</title>
        <authorList>
            <consortium name="DOE Joint Genome Institute"/>
            <consortium name="Mycorrhizal Genomics Consortium"/>
            <person name="Kohler A."/>
            <person name="Kuo A."/>
            <person name="Nagy L.G."/>
            <person name="Floudas D."/>
            <person name="Copeland A."/>
            <person name="Barry K.W."/>
            <person name="Cichocki N."/>
            <person name="Veneault-Fourrey C."/>
            <person name="LaButti K."/>
            <person name="Lindquist E.A."/>
            <person name="Lipzen A."/>
            <person name="Lundell T."/>
            <person name="Morin E."/>
            <person name="Murat C."/>
            <person name="Riley R."/>
            <person name="Ohm R."/>
            <person name="Sun H."/>
            <person name="Tunlid A."/>
            <person name="Henrissat B."/>
            <person name="Grigoriev I.V."/>
            <person name="Hibbett D.S."/>
            <person name="Martin F."/>
        </authorList>
    </citation>
    <scope>NUCLEOTIDE SEQUENCE [LARGE SCALE GENOMIC DNA]</scope>
    <source>
        <strain evidence="4">ATCC 200175</strain>
    </source>
</reference>
<dbReference type="InterPro" id="IPR015590">
    <property type="entry name" value="Aldehyde_DH_dom"/>
</dbReference>
<proteinExistence type="inferred from homology"/>
<name>A0A0C9THU8_PAXIN</name>
<accession>A0A0C9THU8</accession>
<dbReference type="AlphaFoldDB" id="A0A0C9THU8"/>
<feature type="domain" description="Aldehyde dehydrogenase" evidence="2">
    <location>
        <begin position="37"/>
        <end position="163"/>
    </location>
</feature>
<dbReference type="SUPFAM" id="SSF53720">
    <property type="entry name" value="ALDH-like"/>
    <property type="match status" value="1"/>
</dbReference>
<feature type="non-terminal residue" evidence="3">
    <location>
        <position position="163"/>
    </location>
</feature>
<sequence>MPSAFTKTFDTPTYKGTITIPLGLYINGEHVDPVEGGSIEVVNPTTGKVITSIAAGTKADIDIAAPAAQKAYKTSWGFKVPGKERGRLMFKLADLMEEHIEEFAVLDALANGKAFKTAHTGDNRGAISVMKYYAGWADKINGKVIETHDKKLSYTRHEPIGVV</sequence>
<dbReference type="Proteomes" id="UP000053647">
    <property type="component" value="Unassembled WGS sequence"/>
</dbReference>
<evidence type="ECO:0000313" key="3">
    <source>
        <dbReference type="EMBL" id="KIJ07537.1"/>
    </source>
</evidence>
<reference evidence="3 4" key="1">
    <citation type="submission" date="2014-06" db="EMBL/GenBank/DDBJ databases">
        <authorList>
            <consortium name="DOE Joint Genome Institute"/>
            <person name="Kuo A."/>
            <person name="Kohler A."/>
            <person name="Nagy L.G."/>
            <person name="Floudas D."/>
            <person name="Copeland A."/>
            <person name="Barry K.W."/>
            <person name="Cichocki N."/>
            <person name="Veneault-Fourrey C."/>
            <person name="LaButti K."/>
            <person name="Lindquist E.A."/>
            <person name="Lipzen A."/>
            <person name="Lundell T."/>
            <person name="Morin E."/>
            <person name="Murat C."/>
            <person name="Sun H."/>
            <person name="Tunlid A."/>
            <person name="Henrissat B."/>
            <person name="Grigoriev I.V."/>
            <person name="Hibbett D.S."/>
            <person name="Martin F."/>
            <person name="Nordberg H.P."/>
            <person name="Cantor M.N."/>
            <person name="Hua S.X."/>
        </authorList>
    </citation>
    <scope>NUCLEOTIDE SEQUENCE [LARGE SCALE GENOMIC DNA]</scope>
    <source>
        <strain evidence="3 4">ATCC 200175</strain>
    </source>
</reference>
<dbReference type="Gene3D" id="3.40.605.10">
    <property type="entry name" value="Aldehyde Dehydrogenase, Chain A, domain 1"/>
    <property type="match status" value="1"/>
</dbReference>
<dbReference type="HOGENOM" id="CLU_005391_6_4_1"/>
<dbReference type="PANTHER" id="PTHR11699">
    <property type="entry name" value="ALDEHYDE DEHYDROGENASE-RELATED"/>
    <property type="match status" value="1"/>
</dbReference>
<dbReference type="Pfam" id="PF00171">
    <property type="entry name" value="Aldedh"/>
    <property type="match status" value="1"/>
</dbReference>